<dbReference type="AlphaFoldDB" id="A0A017H3G2"/>
<dbReference type="GO" id="GO:0008270">
    <property type="term" value="F:zinc ion binding"/>
    <property type="evidence" value="ECO:0007669"/>
    <property type="project" value="UniProtKB-UniRule"/>
</dbReference>
<dbReference type="PIRSF" id="PIRSF002811">
    <property type="entry name" value="DnaG"/>
    <property type="match status" value="1"/>
</dbReference>
<dbReference type="PATRIC" id="fig|1226633.4.peg.238"/>
<dbReference type="SUPFAM" id="SSF57783">
    <property type="entry name" value="Zinc beta-ribbon"/>
    <property type="match status" value="1"/>
</dbReference>
<organism evidence="4 5">
    <name type="scientific">Fusobacterium necrophorum subsp. funduliforme B35</name>
    <dbReference type="NCBI Taxonomy" id="1226633"/>
    <lineage>
        <taxon>Bacteria</taxon>
        <taxon>Fusobacteriati</taxon>
        <taxon>Fusobacteriota</taxon>
        <taxon>Fusobacteriia</taxon>
        <taxon>Fusobacteriales</taxon>
        <taxon>Fusobacteriaceae</taxon>
        <taxon>Fusobacterium</taxon>
    </lineage>
</organism>
<dbReference type="InterPro" id="IPR030846">
    <property type="entry name" value="DnaG_bac"/>
</dbReference>
<keyword evidence="1 2" id="KW-0235">DNA replication</keyword>
<dbReference type="InterPro" id="IPR050219">
    <property type="entry name" value="DnaG_primase"/>
</dbReference>
<dbReference type="GO" id="GO:0003677">
    <property type="term" value="F:DNA binding"/>
    <property type="evidence" value="ECO:0007669"/>
    <property type="project" value="UniProtKB-KW"/>
</dbReference>
<dbReference type="SMART" id="SM00400">
    <property type="entry name" value="ZnF_CHCC"/>
    <property type="match status" value="1"/>
</dbReference>
<dbReference type="GO" id="GO:0003899">
    <property type="term" value="F:DNA-directed RNA polymerase activity"/>
    <property type="evidence" value="ECO:0007669"/>
    <property type="project" value="UniProtKB-UniRule"/>
</dbReference>
<evidence type="ECO:0000313" key="4">
    <source>
        <dbReference type="EMBL" id="KID50051.1"/>
    </source>
</evidence>
<keyword evidence="1 3" id="KW-0863">Zinc-finger</keyword>
<dbReference type="PROSITE" id="PS50880">
    <property type="entry name" value="TOPRIM"/>
    <property type="match status" value="1"/>
</dbReference>
<dbReference type="OrthoDB" id="9803773at2"/>
<feature type="zinc finger region" description="CHC2-type" evidence="1 3">
    <location>
        <begin position="37"/>
        <end position="61"/>
    </location>
</feature>
<dbReference type="EC" id="2.7.7.101" evidence="1"/>
<dbReference type="InterPro" id="IPR037068">
    <property type="entry name" value="DNA_primase_core_N_sf"/>
</dbReference>
<dbReference type="FunFam" id="3.90.980.10:FF:000001">
    <property type="entry name" value="DNA primase"/>
    <property type="match status" value="1"/>
</dbReference>
<dbReference type="InterPro" id="IPR034151">
    <property type="entry name" value="TOPRIM_DnaG_bac"/>
</dbReference>
<dbReference type="SUPFAM" id="SSF56731">
    <property type="entry name" value="DNA primase core"/>
    <property type="match status" value="1"/>
</dbReference>
<comment type="catalytic activity">
    <reaction evidence="1">
        <text>ssDNA + n NTP = ssDNA/pppN(pN)n-1 hybrid + (n-1) diphosphate.</text>
        <dbReference type="EC" id="2.7.7.101"/>
    </reaction>
</comment>
<evidence type="ECO:0000256" key="1">
    <source>
        <dbReference type="HAMAP-Rule" id="MF_00974"/>
    </source>
</evidence>
<dbReference type="CDD" id="cd03364">
    <property type="entry name" value="TOPRIM_DnaG_primases"/>
    <property type="match status" value="1"/>
</dbReference>
<dbReference type="InterPro" id="IPR002694">
    <property type="entry name" value="Znf_CHC2"/>
</dbReference>
<keyword evidence="1 2" id="KW-0639">Primosome</keyword>
<dbReference type="Proteomes" id="UP000031184">
    <property type="component" value="Unassembled WGS sequence"/>
</dbReference>
<keyword evidence="1" id="KW-0238">DNA-binding</keyword>
<proteinExistence type="inferred from homology"/>
<comment type="subunit">
    <text evidence="1">Monomer. Interacts with DnaB.</text>
</comment>
<comment type="domain">
    <text evidence="1">Contains an N-terminal zinc-binding domain, a central core domain that contains the primase activity, and a C-terminal DnaB-binding domain.</text>
</comment>
<comment type="caution">
    <text evidence="4">The sequence shown here is derived from an EMBL/GenBank/DDBJ whole genome shotgun (WGS) entry which is preliminary data.</text>
</comment>
<comment type="similarity">
    <text evidence="1 2">Belongs to the DnaG primase family.</text>
</comment>
<dbReference type="InterPro" id="IPR013264">
    <property type="entry name" value="DNAG_N"/>
</dbReference>
<dbReference type="Gene3D" id="3.90.980.10">
    <property type="entry name" value="DNA primase, catalytic core, N-terminal domain"/>
    <property type="match status" value="1"/>
</dbReference>
<dbReference type="RefSeq" id="WP_027131920.1">
    <property type="nucleotide sequence ID" value="NZ_AOJP01000008.1"/>
</dbReference>
<dbReference type="PANTHER" id="PTHR30313:SF2">
    <property type="entry name" value="DNA PRIMASE"/>
    <property type="match status" value="1"/>
</dbReference>
<dbReference type="InterPro" id="IPR036977">
    <property type="entry name" value="DNA_primase_Znf_CHC2"/>
</dbReference>
<dbReference type="Gene3D" id="3.40.1360.10">
    <property type="match status" value="1"/>
</dbReference>
<dbReference type="InterPro" id="IPR006295">
    <property type="entry name" value="DNA_primase_DnaG"/>
</dbReference>
<sequence length="608" mass="71826">MFRQEDIDRLLEQLNIVDVVGEFVELKKSGANYKGLCPFHADNNPSFSVNPQKNICKCFVCGAGGNPISFYSKYKKISFQDSVRELAKKYHIPLQEIKQNKEENEKFERYYSIMEEAHQYFTNLIFENVGREALEYLAKRKVGPKLIRENNLGYASSSWDQLFNHLIERGCKAEELELLGLVKKRENGQYYDVFRNRVMFPIYSIQGRVIAFGGRTLEQSKEIPKYINSPDTPIFKKGKGLYGLERVSSIKQKDYAMMMEGYMDVLSTVSYGFDTSIAPLGTALTREQVRLLKRYTDNVILSFDSDNAGQMAAERAIFLLKEESFNIRVLQLHGAKDPDEFLKKFGREAFLKEVQECLEAFDFLYAYYKKEYSLDDIMSKQKFIERFQEFFHSLSKELEQELYLQKFSDLLGMDIQVLRPLLFPKGRKISFHSGQETVAEEINSQHEQEVYSVLEKLSIQISILDLQQHKEATDAKYYHFLKEMPFQSEFTRKIFQDLSQYEKDKEEQSRNTMIENIREMFQKENYNTEEKEYLFALLSECLEQEKIEEQKIIVCRDWARETFKNTMTTNPFKQLQLKQLEQKMLKNKKDMGQFLEMYQQYLKLREEK</sequence>
<keyword evidence="1 2" id="KW-0804">Transcription</keyword>
<keyword evidence="1 2" id="KW-0479">Metal-binding</keyword>
<accession>A0A017H3G2</accession>
<keyword evidence="1 2" id="KW-0548">Nucleotidyltransferase</keyword>
<dbReference type="GO" id="GO:0005737">
    <property type="term" value="C:cytoplasm"/>
    <property type="evidence" value="ECO:0007669"/>
    <property type="project" value="TreeGrafter"/>
</dbReference>
<keyword evidence="1 2" id="KW-0240">DNA-directed RNA polymerase</keyword>
<protein>
    <recommendedName>
        <fullName evidence="1 2">DNA primase</fullName>
        <ecNumber evidence="1">2.7.7.101</ecNumber>
    </recommendedName>
</protein>
<evidence type="ECO:0000256" key="3">
    <source>
        <dbReference type="PIRSR" id="PIRSR002811-1"/>
    </source>
</evidence>
<dbReference type="Pfam" id="PF08275">
    <property type="entry name" value="DNAG_N"/>
    <property type="match status" value="1"/>
</dbReference>
<evidence type="ECO:0000256" key="2">
    <source>
        <dbReference type="PIRNR" id="PIRNR002811"/>
    </source>
</evidence>
<dbReference type="NCBIfam" id="TIGR01391">
    <property type="entry name" value="dnaG"/>
    <property type="match status" value="1"/>
</dbReference>
<dbReference type="Pfam" id="PF01807">
    <property type="entry name" value="Zn_ribbon_DnaG"/>
    <property type="match status" value="1"/>
</dbReference>
<name>A0A017H3G2_9FUSO</name>
<gene>
    <name evidence="1" type="primary">dnaG</name>
    <name evidence="4" type="ORF">C095_01210</name>
</gene>
<dbReference type="Gene3D" id="3.90.580.10">
    <property type="entry name" value="Zinc finger, CHC2-type domain"/>
    <property type="match status" value="1"/>
</dbReference>
<dbReference type="EMBL" id="AUZI01000008">
    <property type="protein sequence ID" value="KID50051.1"/>
    <property type="molecule type" value="Genomic_DNA"/>
</dbReference>
<dbReference type="InterPro" id="IPR006171">
    <property type="entry name" value="TOPRIM_dom"/>
</dbReference>
<dbReference type="Pfam" id="PF10410">
    <property type="entry name" value="DnaB_bind"/>
    <property type="match status" value="1"/>
</dbReference>
<dbReference type="Pfam" id="PF13155">
    <property type="entry name" value="Toprim_2"/>
    <property type="match status" value="1"/>
</dbReference>
<keyword evidence="1 2" id="KW-0808">Transferase</keyword>
<dbReference type="GO" id="GO:0000428">
    <property type="term" value="C:DNA-directed RNA polymerase complex"/>
    <property type="evidence" value="ECO:0007669"/>
    <property type="project" value="UniProtKB-KW"/>
</dbReference>
<dbReference type="GO" id="GO:1990077">
    <property type="term" value="C:primosome complex"/>
    <property type="evidence" value="ECO:0007669"/>
    <property type="project" value="UniProtKB-KW"/>
</dbReference>
<dbReference type="HAMAP" id="MF_00974">
    <property type="entry name" value="DNA_primase_DnaG"/>
    <property type="match status" value="1"/>
</dbReference>
<dbReference type="InterPro" id="IPR019475">
    <property type="entry name" value="DNA_primase_DnaB-bd"/>
</dbReference>
<keyword evidence="1 2" id="KW-0862">Zinc</keyword>
<dbReference type="PANTHER" id="PTHR30313">
    <property type="entry name" value="DNA PRIMASE"/>
    <property type="match status" value="1"/>
</dbReference>
<dbReference type="FunFam" id="3.90.580.10:FF:000001">
    <property type="entry name" value="DNA primase"/>
    <property type="match status" value="1"/>
</dbReference>
<dbReference type="GO" id="GO:0006269">
    <property type="term" value="P:DNA replication, synthesis of primer"/>
    <property type="evidence" value="ECO:0007669"/>
    <property type="project" value="UniProtKB-UniRule"/>
</dbReference>
<dbReference type="SMART" id="SM00493">
    <property type="entry name" value="TOPRIM"/>
    <property type="match status" value="1"/>
</dbReference>
<evidence type="ECO:0000313" key="5">
    <source>
        <dbReference type="Proteomes" id="UP000031184"/>
    </source>
</evidence>
<comment type="function">
    <text evidence="1 2">RNA polymerase that catalyzes the synthesis of short RNA molecules used as primers for DNA polymerase during DNA replication.</text>
</comment>
<comment type="cofactor">
    <cofactor evidence="1 2 3">
        <name>Zn(2+)</name>
        <dbReference type="ChEBI" id="CHEBI:29105"/>
    </cofactor>
    <text evidence="1 2 3">Binds 1 zinc ion per monomer.</text>
</comment>
<reference evidence="4 5" key="1">
    <citation type="submission" date="2013-08" db="EMBL/GenBank/DDBJ databases">
        <title>An opportunistic ruminal bacterium that causes liver abscesses in cattle.</title>
        <authorList>
            <person name="Benahmed F.H."/>
            <person name="Rasmussen M."/>
            <person name="Harbottle H."/>
            <person name="Soppet D."/>
            <person name="Nagaraja T.G."/>
            <person name="Davidson M."/>
        </authorList>
    </citation>
    <scope>NUCLEOTIDE SEQUENCE [LARGE SCALE GENOMIC DNA]</scope>
    <source>
        <strain evidence="4 5">B35</strain>
    </source>
</reference>